<reference evidence="1 2" key="1">
    <citation type="submission" date="2017-06" db="EMBL/GenBank/DDBJ databases">
        <title>Draft Genome Sequence of Bacillus sp Strain 36R Isolated from saline sediment at Atanasia, Sonora, Mexico.</title>
        <authorList>
            <person name="Sanchez Diaz R."/>
            <person name="Quiroz Macias M.E."/>
            <person name="Ibarra Gamez J.C."/>
            <person name="Enciso Ibarra J."/>
            <person name="Gomez Gil B."/>
            <person name="Galaviz Silva L."/>
        </authorList>
    </citation>
    <scope>NUCLEOTIDE SEQUENCE [LARGE SCALE GENOMIC DNA]</scope>
    <source>
        <strain evidence="1 2">36R_ATNSAL</strain>
    </source>
</reference>
<evidence type="ECO:0000313" key="1">
    <source>
        <dbReference type="EMBL" id="PCK15502.1"/>
    </source>
</evidence>
<sequence>MSLNIDKDKLYRTFLKFLLENGEHQLFDHGLFKEDVDIFIENAIDDQIFHEELEEFIKDFIRNNGEAYGMLLNPNFRR</sequence>
<protein>
    <submittedName>
        <fullName evidence="1">Uncharacterized protein</fullName>
    </submittedName>
</protein>
<evidence type="ECO:0000313" key="2">
    <source>
        <dbReference type="Proteomes" id="UP000228754"/>
    </source>
</evidence>
<dbReference type="Proteomes" id="UP000228754">
    <property type="component" value="Unassembled WGS sequence"/>
</dbReference>
<dbReference type="EMBL" id="NKHG01000221">
    <property type="protein sequence ID" value="PCK15502.1"/>
    <property type="molecule type" value="Genomic_DNA"/>
</dbReference>
<organism evidence="1 2">
    <name type="scientific">Bacillus pumilus</name>
    <name type="common">Bacillus mesentericus</name>
    <dbReference type="NCBI Taxonomy" id="1408"/>
    <lineage>
        <taxon>Bacteria</taxon>
        <taxon>Bacillati</taxon>
        <taxon>Bacillota</taxon>
        <taxon>Bacilli</taxon>
        <taxon>Bacillales</taxon>
        <taxon>Bacillaceae</taxon>
        <taxon>Bacillus</taxon>
    </lineage>
</organism>
<gene>
    <name evidence="1" type="ORF">CEY02_20510</name>
</gene>
<dbReference type="AlphaFoldDB" id="A0A2A5IEJ2"/>
<proteinExistence type="predicted"/>
<comment type="caution">
    <text evidence="1">The sequence shown here is derived from an EMBL/GenBank/DDBJ whole genome shotgun (WGS) entry which is preliminary data.</text>
</comment>
<name>A0A2A5IEJ2_BACPU</name>
<dbReference type="OrthoDB" id="9971882at2"/>
<accession>A0A2A5IEJ2</accession>